<sequence>MQIGGISSTINNSLKYNNDILKNNSGDSTSPLEKQKQQIQDQISKIEQSKLSDKEKNDAINKLKTKLEEIDKQILQEKTTDSKKVDENSNSNNNEQENEEENTQAISKDVMRGMVSASTHQKTAKTCYSVYVDKKDHGDEVAAEKALSYASSELEETAKSRKLIDKGIKEYRKQLENSNKDDRAKGTSEDGNKENGADIDSDVKINIQNDDAQDKPKGTTKEKQDNKGDFDENAI</sequence>
<dbReference type="RefSeq" id="WP_079422991.1">
    <property type="nucleotide sequence ID" value="NZ_MZGV01000012.1"/>
</dbReference>
<dbReference type="Proteomes" id="UP000190080">
    <property type="component" value="Unassembled WGS sequence"/>
</dbReference>
<feature type="region of interest" description="Disordered" evidence="1">
    <location>
        <begin position="16"/>
        <end position="109"/>
    </location>
</feature>
<organism evidence="2 3">
    <name type="scientific">Clostridium oryzae</name>
    <dbReference type="NCBI Taxonomy" id="1450648"/>
    <lineage>
        <taxon>Bacteria</taxon>
        <taxon>Bacillati</taxon>
        <taxon>Bacillota</taxon>
        <taxon>Clostridia</taxon>
        <taxon>Eubacteriales</taxon>
        <taxon>Clostridiaceae</taxon>
        <taxon>Clostridium</taxon>
    </lineage>
</organism>
<feature type="compositionally biased region" description="Basic and acidic residues" evidence="1">
    <location>
        <begin position="212"/>
        <end position="235"/>
    </location>
</feature>
<name>A0A1V4ISR7_9CLOT</name>
<feature type="compositionally biased region" description="Polar residues" evidence="1">
    <location>
        <begin position="16"/>
        <end position="32"/>
    </location>
</feature>
<comment type="caution">
    <text evidence="2">The sequence shown here is derived from an EMBL/GenBank/DDBJ whole genome shotgun (WGS) entry which is preliminary data.</text>
</comment>
<protein>
    <submittedName>
        <fullName evidence="2">Uncharacterized protein</fullName>
    </submittedName>
</protein>
<dbReference type="OrthoDB" id="2055479at2"/>
<feature type="region of interest" description="Disordered" evidence="1">
    <location>
        <begin position="174"/>
        <end position="235"/>
    </location>
</feature>
<dbReference type="EMBL" id="MZGV01000012">
    <property type="protein sequence ID" value="OPJ62939.1"/>
    <property type="molecule type" value="Genomic_DNA"/>
</dbReference>
<reference evidence="2 3" key="1">
    <citation type="submission" date="2017-03" db="EMBL/GenBank/DDBJ databases">
        <title>Genome sequence of Clostridium oryzae DSM 28571.</title>
        <authorList>
            <person name="Poehlein A."/>
            <person name="Daniel R."/>
        </authorList>
    </citation>
    <scope>NUCLEOTIDE SEQUENCE [LARGE SCALE GENOMIC DNA]</scope>
    <source>
        <strain evidence="2 3">DSM 28571</strain>
    </source>
</reference>
<feature type="compositionally biased region" description="Basic and acidic residues" evidence="1">
    <location>
        <begin position="174"/>
        <end position="196"/>
    </location>
</feature>
<gene>
    <name evidence="2" type="ORF">CLORY_15630</name>
</gene>
<feature type="compositionally biased region" description="Low complexity" evidence="1">
    <location>
        <begin position="37"/>
        <end position="46"/>
    </location>
</feature>
<keyword evidence="3" id="KW-1185">Reference proteome</keyword>
<proteinExistence type="predicted"/>
<evidence type="ECO:0000313" key="2">
    <source>
        <dbReference type="EMBL" id="OPJ62939.1"/>
    </source>
</evidence>
<dbReference type="AlphaFoldDB" id="A0A1V4ISR7"/>
<feature type="compositionally biased region" description="Basic and acidic residues" evidence="1">
    <location>
        <begin position="47"/>
        <end position="87"/>
    </location>
</feature>
<evidence type="ECO:0000256" key="1">
    <source>
        <dbReference type="SAM" id="MobiDB-lite"/>
    </source>
</evidence>
<accession>A0A1V4ISR7</accession>
<evidence type="ECO:0000313" key="3">
    <source>
        <dbReference type="Proteomes" id="UP000190080"/>
    </source>
</evidence>